<dbReference type="InterPro" id="IPR037647">
    <property type="entry name" value="HIRIP3"/>
</dbReference>
<dbReference type="AlphaFoldDB" id="J3NW04"/>
<dbReference type="STRING" id="644352.J3NW04"/>
<feature type="compositionally biased region" description="Basic and acidic residues" evidence="1">
    <location>
        <begin position="277"/>
        <end position="291"/>
    </location>
</feature>
<proteinExistence type="predicted"/>
<feature type="compositionally biased region" description="Low complexity" evidence="1">
    <location>
        <begin position="70"/>
        <end position="83"/>
    </location>
</feature>
<keyword evidence="4" id="KW-1185">Reference proteome</keyword>
<feature type="compositionally biased region" description="Acidic residues" evidence="1">
    <location>
        <begin position="531"/>
        <end position="544"/>
    </location>
</feature>
<feature type="compositionally biased region" description="Basic and acidic residues" evidence="1">
    <location>
        <begin position="297"/>
        <end position="316"/>
    </location>
</feature>
<feature type="compositionally biased region" description="Basic and acidic residues" evidence="1">
    <location>
        <begin position="343"/>
        <end position="356"/>
    </location>
</feature>
<reference evidence="2" key="3">
    <citation type="submission" date="2010-09" db="EMBL/GenBank/DDBJ databases">
        <title>Annotation of Gaeumannomyces graminis var. tritici R3-111a-1.</title>
        <authorList>
            <consortium name="The Broad Institute Genome Sequencing Platform"/>
            <person name="Ma L.-J."/>
            <person name="Dead R."/>
            <person name="Young S.K."/>
            <person name="Zeng Q."/>
            <person name="Gargeya S."/>
            <person name="Fitzgerald M."/>
            <person name="Haas B."/>
            <person name="Abouelleil A."/>
            <person name="Alvarado L."/>
            <person name="Arachchi H.M."/>
            <person name="Berlin A."/>
            <person name="Brown A."/>
            <person name="Chapman S.B."/>
            <person name="Chen Z."/>
            <person name="Dunbar C."/>
            <person name="Freedman E."/>
            <person name="Gearin G."/>
            <person name="Gellesch M."/>
            <person name="Goldberg J."/>
            <person name="Griggs A."/>
            <person name="Gujja S."/>
            <person name="Heiman D."/>
            <person name="Howarth C."/>
            <person name="Larson L."/>
            <person name="Lui A."/>
            <person name="MacDonald P.J.P."/>
            <person name="Mehta T."/>
            <person name="Montmayeur A."/>
            <person name="Murphy C."/>
            <person name="Neiman D."/>
            <person name="Pearson M."/>
            <person name="Priest M."/>
            <person name="Roberts A."/>
            <person name="Saif S."/>
            <person name="Shea T."/>
            <person name="Shenoy N."/>
            <person name="Sisk P."/>
            <person name="Stolte C."/>
            <person name="Sykes S."/>
            <person name="Yandava C."/>
            <person name="Wortman J."/>
            <person name="Nusbaum C."/>
            <person name="Birren B."/>
        </authorList>
    </citation>
    <scope>NUCLEOTIDE SEQUENCE</scope>
    <source>
        <strain evidence="2">R3-111a-1</strain>
    </source>
</reference>
<dbReference type="GeneID" id="20345925"/>
<name>J3NW04_GAET3</name>
<dbReference type="GO" id="GO:0005634">
    <property type="term" value="C:nucleus"/>
    <property type="evidence" value="ECO:0007669"/>
    <property type="project" value="TreeGrafter"/>
</dbReference>
<protein>
    <recommendedName>
        <fullName evidence="5">Transcriptional regulator</fullName>
    </recommendedName>
</protein>
<dbReference type="PANTHER" id="PTHR15410">
    <property type="entry name" value="HIRA-INTERACTING PROTEIN 3"/>
    <property type="match status" value="1"/>
</dbReference>
<feature type="compositionally biased region" description="Basic and acidic residues" evidence="1">
    <location>
        <begin position="84"/>
        <end position="100"/>
    </location>
</feature>
<sequence length="588" mass="64297">MPPKTKALEEALIAAARDIFNSSLRGELSVNGVRARVEQEEELESGFFTSANWKGRSKDIIKDAVDDLFANESEPAAESSSSRPKSEPEDSKNGLKRESSEEPLPAKKRQKREPSSSVSNKKKVAVKKSESSSELSDLSDEDVKPIKKRQKRESSSPIPAKKKAAVKKADSSSELSDLSEVEDVKPVKKRKAVKRATAAKKKRKTAPDSEDESDVAKDEDKSENEMSIKEDSESEVDTKPAKKKKAPVRKKAPPKRAAPKRKIENPTDSDDDDDEEKPVAKDERPVAKDEKPSEDEIAVKVDGDSETKSEPKKEPNTELADDVISVKQAVEKQEDDEDSPLSDVKEGFSDDDEKKAVGKNKPATVDYNSDSSMSIVYDEPPTKAKRGRKAKGKDASEPKAAKGTAKKPAGGGRKSTVAADAAASPDEAEIKKLQGYLVKCGVRKIWAFELKQHGDNAKAKIRHLREMLREIGMDGRFSEAKAREIKEMRELAADLEAVQEMNKSWGVGGRASRSRAAAAGSSSKKSIAESSGDEDGGDDDDNNDDEKPKKERNGSDDESGSDVKTFAKSRRDKRHADLAFLGDESESD</sequence>
<reference evidence="4" key="1">
    <citation type="submission" date="2010-07" db="EMBL/GenBank/DDBJ databases">
        <title>The genome sequence of Gaeumannomyces graminis var. tritici strain R3-111a-1.</title>
        <authorList>
            <consortium name="The Broad Institute Genome Sequencing Platform"/>
            <person name="Ma L.-J."/>
            <person name="Dead R."/>
            <person name="Young S."/>
            <person name="Zeng Q."/>
            <person name="Koehrsen M."/>
            <person name="Alvarado L."/>
            <person name="Berlin A."/>
            <person name="Chapman S.B."/>
            <person name="Chen Z."/>
            <person name="Freedman E."/>
            <person name="Gellesch M."/>
            <person name="Goldberg J."/>
            <person name="Griggs A."/>
            <person name="Gujja S."/>
            <person name="Heilman E.R."/>
            <person name="Heiman D."/>
            <person name="Hepburn T."/>
            <person name="Howarth C."/>
            <person name="Jen D."/>
            <person name="Larson L."/>
            <person name="Mehta T."/>
            <person name="Neiman D."/>
            <person name="Pearson M."/>
            <person name="Roberts A."/>
            <person name="Saif S."/>
            <person name="Shea T."/>
            <person name="Shenoy N."/>
            <person name="Sisk P."/>
            <person name="Stolte C."/>
            <person name="Sykes S."/>
            <person name="Walk T."/>
            <person name="White J."/>
            <person name="Yandava C."/>
            <person name="Haas B."/>
            <person name="Nusbaum C."/>
            <person name="Birren B."/>
        </authorList>
    </citation>
    <scope>NUCLEOTIDE SEQUENCE [LARGE SCALE GENOMIC DNA]</scope>
    <source>
        <strain evidence="4">R3-111a-1</strain>
    </source>
</reference>
<feature type="compositionally biased region" description="Basic and acidic residues" evidence="1">
    <location>
        <begin position="214"/>
        <end position="240"/>
    </location>
</feature>
<feature type="region of interest" description="Disordered" evidence="1">
    <location>
        <begin position="67"/>
        <end position="426"/>
    </location>
</feature>
<evidence type="ECO:0008006" key="5">
    <source>
        <dbReference type="Google" id="ProtNLM"/>
    </source>
</evidence>
<dbReference type="RefSeq" id="XP_009221534.1">
    <property type="nucleotide sequence ID" value="XM_009223270.1"/>
</dbReference>
<dbReference type="HOGENOM" id="CLU_033002_0_0_1"/>
<evidence type="ECO:0000313" key="4">
    <source>
        <dbReference type="Proteomes" id="UP000006039"/>
    </source>
</evidence>
<dbReference type="Proteomes" id="UP000006039">
    <property type="component" value="Unassembled WGS sequence"/>
</dbReference>
<evidence type="ECO:0000313" key="3">
    <source>
        <dbReference type="EnsemblFungi" id="EJT75534"/>
    </source>
</evidence>
<evidence type="ECO:0000256" key="1">
    <source>
        <dbReference type="SAM" id="MobiDB-lite"/>
    </source>
</evidence>
<feature type="compositionally biased region" description="Low complexity" evidence="1">
    <location>
        <begin position="510"/>
        <end position="530"/>
    </location>
</feature>
<dbReference type="eggNOG" id="ENOG502S0AG">
    <property type="taxonomic scope" value="Eukaryota"/>
</dbReference>
<dbReference type="EnsemblFungi" id="EJT75534">
    <property type="protein sequence ID" value="EJT75534"/>
    <property type="gene ID" value="GGTG_05467"/>
</dbReference>
<reference evidence="3" key="5">
    <citation type="submission" date="2018-04" db="UniProtKB">
        <authorList>
            <consortium name="EnsemblFungi"/>
        </authorList>
    </citation>
    <scope>IDENTIFICATION</scope>
    <source>
        <strain evidence="3">R3-111a-1</strain>
    </source>
</reference>
<accession>J3NW04</accession>
<evidence type="ECO:0000313" key="2">
    <source>
        <dbReference type="EMBL" id="EJT75534.1"/>
    </source>
</evidence>
<dbReference type="VEuPathDB" id="FungiDB:GGTG_05467"/>
<dbReference type="PANTHER" id="PTHR15410:SF2">
    <property type="entry name" value="HIRA-INTERACTING PROTEIN 3"/>
    <property type="match status" value="1"/>
</dbReference>
<feature type="compositionally biased region" description="Basic and acidic residues" evidence="1">
    <location>
        <begin position="545"/>
        <end position="555"/>
    </location>
</feature>
<organism evidence="2">
    <name type="scientific">Gaeumannomyces tritici (strain R3-111a-1)</name>
    <name type="common">Wheat and barley take-all root rot fungus</name>
    <name type="synonym">Gaeumannomyces graminis var. tritici</name>
    <dbReference type="NCBI Taxonomy" id="644352"/>
    <lineage>
        <taxon>Eukaryota</taxon>
        <taxon>Fungi</taxon>
        <taxon>Dikarya</taxon>
        <taxon>Ascomycota</taxon>
        <taxon>Pezizomycotina</taxon>
        <taxon>Sordariomycetes</taxon>
        <taxon>Sordariomycetidae</taxon>
        <taxon>Magnaporthales</taxon>
        <taxon>Magnaporthaceae</taxon>
        <taxon>Gaeumannomyces</taxon>
    </lineage>
</organism>
<dbReference type="OrthoDB" id="552755at2759"/>
<feature type="compositionally biased region" description="Basic residues" evidence="1">
    <location>
        <begin position="241"/>
        <end position="260"/>
    </location>
</feature>
<feature type="compositionally biased region" description="Basic residues" evidence="1">
    <location>
        <begin position="187"/>
        <end position="204"/>
    </location>
</feature>
<gene>
    <name evidence="3" type="primary">20345925</name>
    <name evidence="2" type="ORF">GGTG_05467</name>
</gene>
<dbReference type="EMBL" id="GL385397">
    <property type="protein sequence ID" value="EJT75534.1"/>
    <property type="molecule type" value="Genomic_DNA"/>
</dbReference>
<reference evidence="3" key="4">
    <citation type="journal article" date="2015" name="G3 (Bethesda)">
        <title>Genome sequences of three phytopathogenic species of the Magnaporthaceae family of fungi.</title>
        <authorList>
            <person name="Okagaki L.H."/>
            <person name="Nunes C.C."/>
            <person name="Sailsbery J."/>
            <person name="Clay B."/>
            <person name="Brown D."/>
            <person name="John T."/>
            <person name="Oh Y."/>
            <person name="Young N."/>
            <person name="Fitzgerald M."/>
            <person name="Haas B.J."/>
            <person name="Zeng Q."/>
            <person name="Young S."/>
            <person name="Adiconis X."/>
            <person name="Fan L."/>
            <person name="Levin J.Z."/>
            <person name="Mitchell T.K."/>
            <person name="Okubara P.A."/>
            <person name="Farman M.L."/>
            <person name="Kohn L.M."/>
            <person name="Birren B."/>
            <person name="Ma L.-J."/>
            <person name="Dean R.A."/>
        </authorList>
    </citation>
    <scope>NUCLEOTIDE SEQUENCE</scope>
    <source>
        <strain evidence="3">R3-111a-1</strain>
    </source>
</reference>
<feature type="region of interest" description="Disordered" evidence="1">
    <location>
        <begin position="503"/>
        <end position="588"/>
    </location>
</feature>
<feature type="compositionally biased region" description="Acidic residues" evidence="1">
    <location>
        <begin position="267"/>
        <end position="276"/>
    </location>
</feature>
<reference evidence="2" key="2">
    <citation type="submission" date="2010-07" db="EMBL/GenBank/DDBJ databases">
        <authorList>
            <consortium name="The Broad Institute Genome Sequencing Platform"/>
            <consortium name="Broad Institute Genome Sequencing Center for Infectious Disease"/>
            <person name="Ma L.-J."/>
            <person name="Dead R."/>
            <person name="Young S."/>
            <person name="Zeng Q."/>
            <person name="Koehrsen M."/>
            <person name="Alvarado L."/>
            <person name="Berlin A."/>
            <person name="Chapman S.B."/>
            <person name="Chen Z."/>
            <person name="Freedman E."/>
            <person name="Gellesch M."/>
            <person name="Goldberg J."/>
            <person name="Griggs A."/>
            <person name="Gujja S."/>
            <person name="Heilman E.R."/>
            <person name="Heiman D."/>
            <person name="Hepburn T."/>
            <person name="Howarth C."/>
            <person name="Jen D."/>
            <person name="Larson L."/>
            <person name="Mehta T."/>
            <person name="Neiman D."/>
            <person name="Pearson M."/>
            <person name="Roberts A."/>
            <person name="Saif S."/>
            <person name="Shea T."/>
            <person name="Shenoy N."/>
            <person name="Sisk P."/>
            <person name="Stolte C."/>
            <person name="Sykes S."/>
            <person name="Walk T."/>
            <person name="White J."/>
            <person name="Yandava C."/>
            <person name="Haas B."/>
            <person name="Nusbaum C."/>
            <person name="Birren B."/>
        </authorList>
    </citation>
    <scope>NUCLEOTIDE SEQUENCE</scope>
    <source>
        <strain evidence="2">R3-111a-1</strain>
    </source>
</reference>